<dbReference type="PROSITE" id="PS50026">
    <property type="entry name" value="EGF_3"/>
    <property type="match status" value="1"/>
</dbReference>
<dbReference type="InterPro" id="IPR009030">
    <property type="entry name" value="Growth_fac_rcpt_cys_sf"/>
</dbReference>
<evidence type="ECO:0000256" key="8">
    <source>
        <dbReference type="SAM" id="Phobius"/>
    </source>
</evidence>
<feature type="disulfide bond" evidence="6">
    <location>
        <begin position="191"/>
        <end position="201"/>
    </location>
</feature>
<dbReference type="Gene3D" id="2.10.220.10">
    <property type="entry name" value="Hormone Receptor, Insulin-like Growth Factor Receptor 1, Chain A, domain 2"/>
    <property type="match status" value="4"/>
</dbReference>
<feature type="compositionally biased region" description="Low complexity" evidence="7">
    <location>
        <begin position="834"/>
        <end position="848"/>
    </location>
</feature>
<dbReference type="Gene3D" id="2.10.25.10">
    <property type="entry name" value="Laminin"/>
    <property type="match status" value="1"/>
</dbReference>
<feature type="transmembrane region" description="Helical" evidence="8">
    <location>
        <begin position="660"/>
        <end position="681"/>
    </location>
</feature>
<dbReference type="SMART" id="SM01411">
    <property type="entry name" value="Ephrin_rec_like"/>
    <property type="match status" value="4"/>
</dbReference>
<dbReference type="SMART" id="SM00180">
    <property type="entry name" value="EGF_Lam"/>
    <property type="match status" value="2"/>
</dbReference>
<dbReference type="Pfam" id="PF15913">
    <property type="entry name" value="Furin-like_2"/>
    <property type="match status" value="1"/>
</dbReference>
<evidence type="ECO:0000256" key="3">
    <source>
        <dbReference type="ARBA" id="ARBA00022536"/>
    </source>
</evidence>
<keyword evidence="6" id="KW-1015">Disulfide bond</keyword>
<dbReference type="InterPro" id="IPR043601">
    <property type="entry name" value="Rspo_Fu-CRD_dom"/>
</dbReference>
<feature type="chain" id="PRO_5040137775" description="EGF-like domain-containing protein" evidence="9">
    <location>
        <begin position="28"/>
        <end position="905"/>
    </location>
</feature>
<dbReference type="OrthoDB" id="18487at2759"/>
<keyword evidence="3 6" id="KW-0245">EGF-like domain</keyword>
<evidence type="ECO:0000256" key="1">
    <source>
        <dbReference type="ARBA" id="ARBA00004613"/>
    </source>
</evidence>
<evidence type="ECO:0000259" key="10">
    <source>
        <dbReference type="PROSITE" id="PS50026"/>
    </source>
</evidence>
<proteinExistence type="predicted"/>
<dbReference type="EMBL" id="JADNRY010000015">
    <property type="protein sequence ID" value="KAF9073970.1"/>
    <property type="molecule type" value="Genomic_DNA"/>
</dbReference>
<evidence type="ECO:0000313" key="11">
    <source>
        <dbReference type="EMBL" id="KAF9073970.1"/>
    </source>
</evidence>
<dbReference type="PANTHER" id="PTHR15332">
    <property type="entry name" value="PROPROTEIN CONVERTASE SUBTILISIN_KEXIN TYPE 5-LIKE"/>
    <property type="match status" value="1"/>
</dbReference>
<dbReference type="SUPFAM" id="SSF57184">
    <property type="entry name" value="Growth factor receptor domain"/>
    <property type="match status" value="3"/>
</dbReference>
<accession>A0A9P5Q4A8</accession>
<evidence type="ECO:0000256" key="9">
    <source>
        <dbReference type="SAM" id="SignalP"/>
    </source>
</evidence>
<dbReference type="Proteomes" id="UP000772434">
    <property type="component" value="Unassembled WGS sequence"/>
</dbReference>
<dbReference type="GO" id="GO:0005576">
    <property type="term" value="C:extracellular region"/>
    <property type="evidence" value="ECO:0007669"/>
    <property type="project" value="UniProtKB-SubCell"/>
</dbReference>
<evidence type="ECO:0000313" key="12">
    <source>
        <dbReference type="Proteomes" id="UP000772434"/>
    </source>
</evidence>
<name>A0A9P5Q4A8_9AGAR</name>
<feature type="compositionally biased region" description="Basic and acidic residues" evidence="7">
    <location>
        <begin position="849"/>
        <end position="862"/>
    </location>
</feature>
<evidence type="ECO:0000256" key="5">
    <source>
        <dbReference type="ARBA" id="ARBA00023180"/>
    </source>
</evidence>
<keyword evidence="2" id="KW-0964">Secreted</keyword>
<keyword evidence="8" id="KW-0812">Transmembrane</keyword>
<dbReference type="InterPro" id="IPR000742">
    <property type="entry name" value="EGF"/>
</dbReference>
<evidence type="ECO:0000256" key="7">
    <source>
        <dbReference type="SAM" id="MobiDB-lite"/>
    </source>
</evidence>
<reference evidence="11" key="1">
    <citation type="submission" date="2020-11" db="EMBL/GenBank/DDBJ databases">
        <authorList>
            <consortium name="DOE Joint Genome Institute"/>
            <person name="Ahrendt S."/>
            <person name="Riley R."/>
            <person name="Andreopoulos W."/>
            <person name="Labutti K."/>
            <person name="Pangilinan J."/>
            <person name="Ruiz-Duenas F.J."/>
            <person name="Barrasa J.M."/>
            <person name="Sanchez-Garcia M."/>
            <person name="Camarero S."/>
            <person name="Miyauchi S."/>
            <person name="Serrano A."/>
            <person name="Linde D."/>
            <person name="Babiker R."/>
            <person name="Drula E."/>
            <person name="Ayuso-Fernandez I."/>
            <person name="Pacheco R."/>
            <person name="Padilla G."/>
            <person name="Ferreira P."/>
            <person name="Barriuso J."/>
            <person name="Kellner H."/>
            <person name="Castanera R."/>
            <person name="Alfaro M."/>
            <person name="Ramirez L."/>
            <person name="Pisabarro A.G."/>
            <person name="Kuo A."/>
            <person name="Tritt A."/>
            <person name="Lipzen A."/>
            <person name="He G."/>
            <person name="Yan M."/>
            <person name="Ng V."/>
            <person name="Cullen D."/>
            <person name="Martin F."/>
            <person name="Rosso M.-N."/>
            <person name="Henrissat B."/>
            <person name="Hibbett D."/>
            <person name="Martinez A.T."/>
            <person name="Grigoriev I.V."/>
        </authorList>
    </citation>
    <scope>NUCLEOTIDE SEQUENCE</scope>
    <source>
        <strain evidence="11">AH 40177</strain>
    </source>
</reference>
<dbReference type="CDD" id="cd00055">
    <property type="entry name" value="EGF_Lam"/>
    <property type="match status" value="1"/>
</dbReference>
<comment type="subcellular location">
    <subcellularLocation>
        <location evidence="1">Secreted</location>
    </subcellularLocation>
</comment>
<evidence type="ECO:0000256" key="4">
    <source>
        <dbReference type="ARBA" id="ARBA00022729"/>
    </source>
</evidence>
<keyword evidence="8" id="KW-0472">Membrane</keyword>
<dbReference type="InterPro" id="IPR002049">
    <property type="entry name" value="LE_dom"/>
</dbReference>
<sequence length="905" mass="93541">MLQLSSLPIGSMLSCLLLSSPINLVAAATSNVVCVAGQCLEGFSNTTIGMTISASGAQTSALLLPGQYTATTNPELLHNLLTSSSASLSPSSGFNSSTVSLPLTVALEPGLAIYSESLYGGSAGFSALPTTPVGNTSTPLTAQSLALSSNVWAAINVGSTNRVIFWNSVPDFSQLAVSGSLSLVDMESSACEPACSGNGICTSSGTCSCESGFTGPSCESCESGFFGSSCQACPAGCSDCDDGISGTGTCLAFNITGTPSTCNCINGECGSNGQCSCNAGWTTASNGTACAQCESGFFLTSTGDCKICAIGCSACADLTGECQTCKSGFTQDANDKTLCDAEPTSTSSGTVCPDGSFGSGGTCSTCSPSCQTCNGPTSNDCIICASGSYAFNGSCVTANSGGVCAGTGLIADNNKKECDACGAKCTSCEIPGFTTASTVNQLQCTACLPGSFLSNGTCAESCPAGTFVSSQNSSTCTSCSSSCSTCAGSSTFCLTCPNGQLASNGQCVSVCPPNTVSSNSTKTCLSCHPDCVTCSGTSFDQCLSCPPDRPVLSEGRCFPTCAQSQFFDSTSRSCQACDSSCSSCSDSGASNCLACSSSSQVLHGGSCVSANCNGTSSVIPGLGVCLSDLVQVTSSTAAPLPSISGLTQPTIVQTSKRLQWWEILLMALGCAFIFLAVVWCWRRRARKQRAKQTKAFAQAKKLDQSTNWRWRLVRFGEKLFGHRASKRAYPEPTPALEDSEAIKLMKMRNAEEARHHQEVEKMMLISDYQYASDKRSSHSPSVLPSLYDVGRSRQHLKVDSPNHHLSGPSLYSQVTGLPRNGPEPRQPVKKDLLGSRFSASSLNSSLRSDGSRSRDLTGHHTPAEQYAMSVKSDLLIDTSVQPDWIQPTHTGATVVTVSSKNPFRK</sequence>
<dbReference type="AlphaFoldDB" id="A0A9P5Q4A8"/>
<comment type="caution">
    <text evidence="6">Lacks conserved residue(s) required for the propagation of feature annotation.</text>
</comment>
<feature type="domain" description="EGF-like" evidence="10">
    <location>
        <begin position="187"/>
        <end position="219"/>
    </location>
</feature>
<evidence type="ECO:0000256" key="6">
    <source>
        <dbReference type="PROSITE-ProRule" id="PRU00076"/>
    </source>
</evidence>
<dbReference type="PROSITE" id="PS00022">
    <property type="entry name" value="EGF_1"/>
    <property type="match status" value="1"/>
</dbReference>
<dbReference type="CDD" id="cd00064">
    <property type="entry name" value="FU"/>
    <property type="match status" value="3"/>
</dbReference>
<keyword evidence="4 9" id="KW-0732">Signal</keyword>
<dbReference type="SMART" id="SM00261">
    <property type="entry name" value="FU"/>
    <property type="match status" value="7"/>
</dbReference>
<feature type="disulfide bond" evidence="6">
    <location>
        <begin position="209"/>
        <end position="218"/>
    </location>
</feature>
<organism evidence="11 12">
    <name type="scientific">Rhodocollybia butyracea</name>
    <dbReference type="NCBI Taxonomy" id="206335"/>
    <lineage>
        <taxon>Eukaryota</taxon>
        <taxon>Fungi</taxon>
        <taxon>Dikarya</taxon>
        <taxon>Basidiomycota</taxon>
        <taxon>Agaricomycotina</taxon>
        <taxon>Agaricomycetes</taxon>
        <taxon>Agaricomycetidae</taxon>
        <taxon>Agaricales</taxon>
        <taxon>Marasmiineae</taxon>
        <taxon>Omphalotaceae</taxon>
        <taxon>Rhodocollybia</taxon>
    </lineage>
</organism>
<evidence type="ECO:0000256" key="2">
    <source>
        <dbReference type="ARBA" id="ARBA00022525"/>
    </source>
</evidence>
<feature type="signal peptide" evidence="9">
    <location>
        <begin position="1"/>
        <end position="27"/>
    </location>
</feature>
<feature type="region of interest" description="Disordered" evidence="7">
    <location>
        <begin position="798"/>
        <end position="863"/>
    </location>
</feature>
<keyword evidence="8" id="KW-1133">Transmembrane helix</keyword>
<dbReference type="Pfam" id="PF23106">
    <property type="entry name" value="EGF_Teneurin"/>
    <property type="match status" value="1"/>
</dbReference>
<dbReference type="InterPro" id="IPR006212">
    <property type="entry name" value="Furin_repeat"/>
</dbReference>
<gene>
    <name evidence="11" type="ORF">BDP27DRAFT_1288346</name>
</gene>
<dbReference type="PROSITE" id="PS01248">
    <property type="entry name" value="EGF_LAM_1"/>
    <property type="match status" value="1"/>
</dbReference>
<keyword evidence="12" id="KW-1185">Reference proteome</keyword>
<protein>
    <recommendedName>
        <fullName evidence="10">EGF-like domain-containing protein</fullName>
    </recommendedName>
</protein>
<dbReference type="PANTHER" id="PTHR15332:SF175">
    <property type="entry name" value="PROPROTEIN CONVERTASE SUBTILISIN_KEXIN TYPE 5-LIKE"/>
    <property type="match status" value="1"/>
</dbReference>
<keyword evidence="5" id="KW-0325">Glycoprotein</keyword>
<dbReference type="SMART" id="SM00181">
    <property type="entry name" value="EGF"/>
    <property type="match status" value="6"/>
</dbReference>
<comment type="caution">
    <text evidence="11">The sequence shown here is derived from an EMBL/GenBank/DDBJ whole genome shotgun (WGS) entry which is preliminary data.</text>
</comment>